<accession>A0A7W7S2Y3</accession>
<dbReference type="GO" id="GO:0003700">
    <property type="term" value="F:DNA-binding transcription factor activity"/>
    <property type="evidence" value="ECO:0007669"/>
    <property type="project" value="TreeGrafter"/>
</dbReference>
<dbReference type="InterPro" id="IPR000843">
    <property type="entry name" value="HTH_LacI"/>
</dbReference>
<dbReference type="PROSITE" id="PS50943">
    <property type="entry name" value="HTH_CROC1"/>
    <property type="match status" value="1"/>
</dbReference>
<dbReference type="Gene3D" id="1.10.260.40">
    <property type="entry name" value="lambda repressor-like DNA-binding domains"/>
    <property type="match status" value="1"/>
</dbReference>
<dbReference type="Gene3D" id="3.40.50.2300">
    <property type="match status" value="2"/>
</dbReference>
<evidence type="ECO:0000259" key="5">
    <source>
        <dbReference type="PROSITE" id="PS50943"/>
    </source>
</evidence>
<evidence type="ECO:0000313" key="7">
    <source>
        <dbReference type="Proteomes" id="UP000534286"/>
    </source>
</evidence>
<feature type="domain" description="HTH cro/C1-type" evidence="5">
    <location>
        <begin position="119"/>
        <end position="162"/>
    </location>
</feature>
<dbReference type="GO" id="GO:0000976">
    <property type="term" value="F:transcription cis-regulatory region binding"/>
    <property type="evidence" value="ECO:0007669"/>
    <property type="project" value="TreeGrafter"/>
</dbReference>
<evidence type="ECO:0000256" key="1">
    <source>
        <dbReference type="ARBA" id="ARBA00023015"/>
    </source>
</evidence>
<dbReference type="CDD" id="cd06267">
    <property type="entry name" value="PBP1_LacI_sugar_binding-like"/>
    <property type="match status" value="1"/>
</dbReference>
<keyword evidence="7" id="KW-1185">Reference proteome</keyword>
<organism evidence="6 7">
    <name type="scientific">Streptosporangium album</name>
    <dbReference type="NCBI Taxonomy" id="47479"/>
    <lineage>
        <taxon>Bacteria</taxon>
        <taxon>Bacillati</taxon>
        <taxon>Actinomycetota</taxon>
        <taxon>Actinomycetes</taxon>
        <taxon>Streptosporangiales</taxon>
        <taxon>Streptosporangiaceae</taxon>
        <taxon>Streptosporangium</taxon>
    </lineage>
</organism>
<evidence type="ECO:0000259" key="4">
    <source>
        <dbReference type="PROSITE" id="PS50932"/>
    </source>
</evidence>
<dbReference type="AlphaFoldDB" id="A0A7W7S2Y3"/>
<evidence type="ECO:0000256" key="3">
    <source>
        <dbReference type="ARBA" id="ARBA00023163"/>
    </source>
</evidence>
<proteinExistence type="predicted"/>
<dbReference type="Pfam" id="PF13377">
    <property type="entry name" value="Peripla_BP_3"/>
    <property type="match status" value="1"/>
</dbReference>
<keyword evidence="3" id="KW-0804">Transcription</keyword>
<evidence type="ECO:0000256" key="2">
    <source>
        <dbReference type="ARBA" id="ARBA00023125"/>
    </source>
</evidence>
<gene>
    <name evidence="6" type="ORF">FHR32_007340</name>
</gene>
<dbReference type="Pfam" id="PF00356">
    <property type="entry name" value="LacI"/>
    <property type="match status" value="1"/>
</dbReference>
<dbReference type="PROSITE" id="PS50932">
    <property type="entry name" value="HTH_LACI_2"/>
    <property type="match status" value="1"/>
</dbReference>
<dbReference type="SUPFAM" id="SSF53822">
    <property type="entry name" value="Periplasmic binding protein-like I"/>
    <property type="match status" value="1"/>
</dbReference>
<protein>
    <submittedName>
        <fullName evidence="6">LacI family transcriptional regulator</fullName>
    </submittedName>
</protein>
<reference evidence="6 7" key="1">
    <citation type="submission" date="2020-08" db="EMBL/GenBank/DDBJ databases">
        <title>Sequencing the genomes of 1000 actinobacteria strains.</title>
        <authorList>
            <person name="Klenk H.-P."/>
        </authorList>
    </citation>
    <scope>NUCLEOTIDE SEQUENCE [LARGE SCALE GENOMIC DNA]</scope>
    <source>
        <strain evidence="6 7">DSM 43023</strain>
    </source>
</reference>
<sequence length="452" mass="49434">MREIDDDEGRRLLRIIRRGTGSVVTWRWAQTVLLSAQGMPVAKIAEVTFTSADRVRDVIHNFDADGFESLYPKYKEGKRCLMRHYTAPARRARWRGGTAEYDRAVTVVDWRDQVPRNPTMNDVAHEARVSLKTVSRHVNGETNIDPDLVDRISAAIVKLGYRRNLSAASIRPGRTSKTIGLVISDLANPYYSALARAIESVADAAGYLVTIASSEEEGLRHDRLVDRLMEQRVDGLIVVPPRNAVRDWSDVVSPIPPLVFLDRPVPYSDADAVLADNAGGAREATFALASSGSRRIAFVGDSLDIYTMRERHAGYAAALAEAGIGVDDSLTITTARTREQAEHEVGAVLGDDSADAVFAANNRSTIGALLAFQKAGRRLPLVGFDDFETSLLGSPPVSVVSQDIELMGRTAAEIVLGRLNGDTSAFATRMLPTQLILRGSEKPEPEEAEERL</sequence>
<keyword evidence="1" id="KW-0805">Transcription regulation</keyword>
<dbReference type="PANTHER" id="PTHR30146">
    <property type="entry name" value="LACI-RELATED TRANSCRIPTIONAL REPRESSOR"/>
    <property type="match status" value="1"/>
</dbReference>
<dbReference type="InterPro" id="IPR028082">
    <property type="entry name" value="Peripla_BP_I"/>
</dbReference>
<comment type="caution">
    <text evidence="6">The sequence shown here is derived from an EMBL/GenBank/DDBJ whole genome shotgun (WGS) entry which is preliminary data.</text>
</comment>
<dbReference type="Proteomes" id="UP000534286">
    <property type="component" value="Unassembled WGS sequence"/>
</dbReference>
<dbReference type="SMART" id="SM00354">
    <property type="entry name" value="HTH_LACI"/>
    <property type="match status" value="1"/>
</dbReference>
<dbReference type="InterPro" id="IPR001387">
    <property type="entry name" value="Cro/C1-type_HTH"/>
</dbReference>
<dbReference type="Pfam" id="PF13384">
    <property type="entry name" value="HTH_23"/>
    <property type="match status" value="1"/>
</dbReference>
<dbReference type="CDD" id="cd01392">
    <property type="entry name" value="HTH_LacI"/>
    <property type="match status" value="1"/>
</dbReference>
<dbReference type="InterPro" id="IPR010982">
    <property type="entry name" value="Lambda_DNA-bd_dom_sf"/>
</dbReference>
<dbReference type="RefSeq" id="WP_221466679.1">
    <property type="nucleotide sequence ID" value="NZ_BAABEK010000067.1"/>
</dbReference>
<keyword evidence="2" id="KW-0238">DNA-binding</keyword>
<dbReference type="SUPFAM" id="SSF47413">
    <property type="entry name" value="lambda repressor-like DNA-binding domains"/>
    <property type="match status" value="1"/>
</dbReference>
<dbReference type="EMBL" id="JACHJU010000004">
    <property type="protein sequence ID" value="MBB4942940.1"/>
    <property type="molecule type" value="Genomic_DNA"/>
</dbReference>
<name>A0A7W7S2Y3_9ACTN</name>
<dbReference type="InterPro" id="IPR046335">
    <property type="entry name" value="LacI/GalR-like_sensor"/>
</dbReference>
<dbReference type="PANTHER" id="PTHR30146:SF109">
    <property type="entry name" value="HTH-TYPE TRANSCRIPTIONAL REGULATOR GALS"/>
    <property type="match status" value="1"/>
</dbReference>
<feature type="domain" description="HTH lacI-type" evidence="4">
    <location>
        <begin position="118"/>
        <end position="172"/>
    </location>
</feature>
<evidence type="ECO:0000313" key="6">
    <source>
        <dbReference type="EMBL" id="MBB4942940.1"/>
    </source>
</evidence>